<protein>
    <submittedName>
        <fullName evidence="2">Uncharacterized protein</fullName>
    </submittedName>
</protein>
<reference evidence="2 3" key="1">
    <citation type="submission" date="2022-12" db="EMBL/GenBank/DDBJ databases">
        <title>Chromosome-level genome of Tegillarca granosa.</title>
        <authorList>
            <person name="Kim J."/>
        </authorList>
    </citation>
    <scope>NUCLEOTIDE SEQUENCE [LARGE SCALE GENOMIC DNA]</scope>
    <source>
        <strain evidence="2">Teg-2019</strain>
        <tissue evidence="2">Adductor muscle</tissue>
    </source>
</reference>
<dbReference type="Proteomes" id="UP001217089">
    <property type="component" value="Unassembled WGS sequence"/>
</dbReference>
<keyword evidence="1" id="KW-0040">ANK repeat</keyword>
<gene>
    <name evidence="2" type="ORF">KUTeg_005306</name>
</gene>
<dbReference type="EMBL" id="JARBDR010000246">
    <property type="protein sequence ID" value="KAJ8317402.1"/>
    <property type="molecule type" value="Genomic_DNA"/>
</dbReference>
<evidence type="ECO:0000256" key="1">
    <source>
        <dbReference type="PROSITE-ProRule" id="PRU00023"/>
    </source>
</evidence>
<dbReference type="InterPro" id="IPR036770">
    <property type="entry name" value="Ankyrin_rpt-contain_sf"/>
</dbReference>
<feature type="repeat" description="ANK" evidence="1">
    <location>
        <begin position="23"/>
        <end position="48"/>
    </location>
</feature>
<dbReference type="PROSITE" id="PS50088">
    <property type="entry name" value="ANK_REPEAT"/>
    <property type="match status" value="1"/>
</dbReference>
<evidence type="ECO:0000313" key="3">
    <source>
        <dbReference type="Proteomes" id="UP001217089"/>
    </source>
</evidence>
<sequence>MEPPLSIEVLVFVIVLNQGRKTFAAIKKHIEVVELLLAKGADPNTLDGSGRTPLTNVMWENVRIYDSTKGIDPDVMTLIVMFIQTGVDLNFNRVEYCNPLVTSAFLQAEPLTKFFLENGADPNIT</sequence>
<dbReference type="InterPro" id="IPR002110">
    <property type="entry name" value="Ankyrin_rpt"/>
</dbReference>
<dbReference type="Pfam" id="PF13637">
    <property type="entry name" value="Ank_4"/>
    <property type="match status" value="1"/>
</dbReference>
<proteinExistence type="predicted"/>
<comment type="caution">
    <text evidence="2">The sequence shown here is derived from an EMBL/GenBank/DDBJ whole genome shotgun (WGS) entry which is preliminary data.</text>
</comment>
<accession>A0ABQ9FLA4</accession>
<feature type="non-terminal residue" evidence="2">
    <location>
        <position position="125"/>
    </location>
</feature>
<keyword evidence="3" id="KW-1185">Reference proteome</keyword>
<name>A0ABQ9FLA4_TEGGR</name>
<organism evidence="2 3">
    <name type="scientific">Tegillarca granosa</name>
    <name type="common">Malaysian cockle</name>
    <name type="synonym">Anadara granosa</name>
    <dbReference type="NCBI Taxonomy" id="220873"/>
    <lineage>
        <taxon>Eukaryota</taxon>
        <taxon>Metazoa</taxon>
        <taxon>Spiralia</taxon>
        <taxon>Lophotrochozoa</taxon>
        <taxon>Mollusca</taxon>
        <taxon>Bivalvia</taxon>
        <taxon>Autobranchia</taxon>
        <taxon>Pteriomorphia</taxon>
        <taxon>Arcoida</taxon>
        <taxon>Arcoidea</taxon>
        <taxon>Arcidae</taxon>
        <taxon>Tegillarca</taxon>
    </lineage>
</organism>
<evidence type="ECO:0000313" key="2">
    <source>
        <dbReference type="EMBL" id="KAJ8317402.1"/>
    </source>
</evidence>
<dbReference type="SUPFAM" id="SSF48403">
    <property type="entry name" value="Ankyrin repeat"/>
    <property type="match status" value="1"/>
</dbReference>
<dbReference type="Gene3D" id="1.25.40.20">
    <property type="entry name" value="Ankyrin repeat-containing domain"/>
    <property type="match status" value="1"/>
</dbReference>